<organism evidence="2 3">
    <name type="scientific">Remersonia thermophila</name>
    <dbReference type="NCBI Taxonomy" id="72144"/>
    <lineage>
        <taxon>Eukaryota</taxon>
        <taxon>Fungi</taxon>
        <taxon>Dikarya</taxon>
        <taxon>Ascomycota</taxon>
        <taxon>Pezizomycotina</taxon>
        <taxon>Sordariomycetes</taxon>
        <taxon>Sordariomycetidae</taxon>
        <taxon>Sordariales</taxon>
        <taxon>Sordariales incertae sedis</taxon>
        <taxon>Remersonia</taxon>
    </lineage>
</organism>
<keyword evidence="3" id="KW-1185">Reference proteome</keyword>
<dbReference type="RefSeq" id="XP_070868084.1">
    <property type="nucleotide sequence ID" value="XM_071007715.1"/>
</dbReference>
<feature type="compositionally biased region" description="Low complexity" evidence="1">
    <location>
        <begin position="151"/>
        <end position="163"/>
    </location>
</feature>
<sequence>MSFHALEQAPTKVATRFCGRCGRQLYVSNGPTHRRVEVDRGHGKCDFCTQETSHVPAAPGSSSSSTTPRVRHSELFAHQVADHPRRGGARRPQLEQEPVKGSQWYCCNCGMGYAADGPTQTCVNNGCKNHRCKNCGYETRRITESLGSAAWSGSASFSGPAGSWRSGRSLGSD</sequence>
<comment type="caution">
    <text evidence="2">The sequence shown here is derived from an EMBL/GenBank/DDBJ whole genome shotgun (WGS) entry which is preliminary data.</text>
</comment>
<feature type="region of interest" description="Disordered" evidence="1">
    <location>
        <begin position="151"/>
        <end position="173"/>
    </location>
</feature>
<reference evidence="2 3" key="1">
    <citation type="journal article" date="2024" name="Commun. Biol.">
        <title>Comparative genomic analysis of thermophilic fungi reveals convergent evolutionary adaptations and gene losses.</title>
        <authorList>
            <person name="Steindorff A.S."/>
            <person name="Aguilar-Pontes M.V."/>
            <person name="Robinson A.J."/>
            <person name="Andreopoulos B."/>
            <person name="LaButti K."/>
            <person name="Kuo A."/>
            <person name="Mondo S."/>
            <person name="Riley R."/>
            <person name="Otillar R."/>
            <person name="Haridas S."/>
            <person name="Lipzen A."/>
            <person name="Grimwood J."/>
            <person name="Schmutz J."/>
            <person name="Clum A."/>
            <person name="Reid I.D."/>
            <person name="Moisan M.C."/>
            <person name="Butler G."/>
            <person name="Nguyen T.T.M."/>
            <person name="Dewar K."/>
            <person name="Conant G."/>
            <person name="Drula E."/>
            <person name="Henrissat B."/>
            <person name="Hansel C."/>
            <person name="Singer S."/>
            <person name="Hutchinson M.I."/>
            <person name="de Vries R.P."/>
            <person name="Natvig D.O."/>
            <person name="Powell A.J."/>
            <person name="Tsang A."/>
            <person name="Grigoriev I.V."/>
        </authorList>
    </citation>
    <scope>NUCLEOTIDE SEQUENCE [LARGE SCALE GENOMIC DNA]</scope>
    <source>
        <strain evidence="2 3">ATCC 22073</strain>
    </source>
</reference>
<evidence type="ECO:0000313" key="2">
    <source>
        <dbReference type="EMBL" id="KAL2269360.1"/>
    </source>
</evidence>
<accession>A0ABR4DG90</accession>
<evidence type="ECO:0000313" key="3">
    <source>
        <dbReference type="Proteomes" id="UP001600064"/>
    </source>
</evidence>
<dbReference type="EMBL" id="JAZGUE010000002">
    <property type="protein sequence ID" value="KAL2269360.1"/>
    <property type="molecule type" value="Genomic_DNA"/>
</dbReference>
<gene>
    <name evidence="2" type="ORF">VTJ83DRAFT_1544</name>
</gene>
<name>A0ABR4DG90_9PEZI</name>
<evidence type="ECO:0000256" key="1">
    <source>
        <dbReference type="SAM" id="MobiDB-lite"/>
    </source>
</evidence>
<dbReference type="Proteomes" id="UP001600064">
    <property type="component" value="Unassembled WGS sequence"/>
</dbReference>
<protein>
    <submittedName>
        <fullName evidence="2">Uncharacterized protein</fullName>
    </submittedName>
</protein>
<proteinExistence type="predicted"/>
<dbReference type="GeneID" id="98122359"/>